<keyword evidence="3" id="KW-1185">Reference proteome</keyword>
<feature type="region of interest" description="Disordered" evidence="1">
    <location>
        <begin position="149"/>
        <end position="168"/>
    </location>
</feature>
<evidence type="ECO:0000313" key="2">
    <source>
        <dbReference type="EMBL" id="KAG5460715.1"/>
    </source>
</evidence>
<dbReference type="EMBL" id="JAEFCI010004815">
    <property type="protein sequence ID" value="KAG5460715.1"/>
    <property type="molecule type" value="Genomic_DNA"/>
</dbReference>
<proteinExistence type="predicted"/>
<protein>
    <submittedName>
        <fullName evidence="2">Uncharacterized protein</fullName>
    </submittedName>
</protein>
<dbReference type="AlphaFoldDB" id="A0A8H8DJL3"/>
<gene>
    <name evidence="2" type="ORF">BJ554DRAFT_7199</name>
</gene>
<dbReference type="Proteomes" id="UP000673691">
    <property type="component" value="Unassembled WGS sequence"/>
</dbReference>
<reference evidence="2 3" key="1">
    <citation type="journal article" name="Sci. Rep.">
        <title>Genome-scale phylogenetic analyses confirm Olpidium as the closest living zoosporic fungus to the non-flagellated, terrestrial fungi.</title>
        <authorList>
            <person name="Chang Y."/>
            <person name="Rochon D."/>
            <person name="Sekimoto S."/>
            <person name="Wang Y."/>
            <person name="Chovatia M."/>
            <person name="Sandor L."/>
            <person name="Salamov A."/>
            <person name="Grigoriev I.V."/>
            <person name="Stajich J.E."/>
            <person name="Spatafora J.W."/>
        </authorList>
    </citation>
    <scope>NUCLEOTIDE SEQUENCE [LARGE SCALE GENOMIC DNA]</scope>
    <source>
        <strain evidence="2">S191</strain>
    </source>
</reference>
<name>A0A8H8DJL3_9FUNG</name>
<sequence>HEPWGSLCTDFRCLGFSHLGFDHIGYGRFVPGRFGCGRFASGGFAFDRFAPGRFAPGRFAPGRFAFGHLGFCHLDCGHVDFGHLALSHRWNAREKKTKKGENPITDDVDTHLTGHFGVPCLLIRLSPFVPLAAVRLCHDLLRCPFLRRRRGGGSSSSSRRRRLSPSGRREEGAFDIKVMGCRCPAFQQEVQIALPELLEGLFGETRSRTDKVVDLLHVVFGTLGCVTGANPTCQGPDCQNSP</sequence>
<comment type="caution">
    <text evidence="2">The sequence shown here is derived from an EMBL/GenBank/DDBJ whole genome shotgun (WGS) entry which is preliminary data.</text>
</comment>
<accession>A0A8H8DJL3</accession>
<evidence type="ECO:0000313" key="3">
    <source>
        <dbReference type="Proteomes" id="UP000673691"/>
    </source>
</evidence>
<organism evidence="2 3">
    <name type="scientific">Olpidium bornovanus</name>
    <dbReference type="NCBI Taxonomy" id="278681"/>
    <lineage>
        <taxon>Eukaryota</taxon>
        <taxon>Fungi</taxon>
        <taxon>Fungi incertae sedis</taxon>
        <taxon>Olpidiomycota</taxon>
        <taxon>Olpidiomycotina</taxon>
        <taxon>Olpidiomycetes</taxon>
        <taxon>Olpidiales</taxon>
        <taxon>Olpidiaceae</taxon>
        <taxon>Olpidium</taxon>
    </lineage>
</organism>
<evidence type="ECO:0000256" key="1">
    <source>
        <dbReference type="SAM" id="MobiDB-lite"/>
    </source>
</evidence>
<feature type="non-terminal residue" evidence="2">
    <location>
        <position position="1"/>
    </location>
</feature>